<dbReference type="GO" id="GO:0016747">
    <property type="term" value="F:acyltransferase activity, transferring groups other than amino-acyl groups"/>
    <property type="evidence" value="ECO:0007669"/>
    <property type="project" value="InterPro"/>
</dbReference>
<dbReference type="InterPro" id="IPR000182">
    <property type="entry name" value="GNAT_dom"/>
</dbReference>
<evidence type="ECO:0000313" key="3">
    <source>
        <dbReference type="Proteomes" id="UP000244898"/>
    </source>
</evidence>
<dbReference type="Pfam" id="PF00583">
    <property type="entry name" value="Acetyltransf_1"/>
    <property type="match status" value="1"/>
</dbReference>
<sequence length="209" mass="23740">MYNIRPAAIQDVDSIARIHVACWGECYPYLPLGLHEMRGLGYRQQQWGAELSTGGVGGTLVLLDGDRVVGFSHVQPNNDRDIPEADIELHACYFLPEYRRSLAGPQMLQRMVGMVLSQGWLSCCLWAWSKNPVRRTYGALGFKPVVRRDRTIGDFCAPEVGYLCQDLPVLNERLSKSLNRLSRRDVQTRNQQYSKDRFRPIALRSGKGQ</sequence>
<evidence type="ECO:0000313" key="2">
    <source>
        <dbReference type="EMBL" id="SPJ27649.1"/>
    </source>
</evidence>
<gene>
    <name evidence="2" type="ORF">TRM7615_01139</name>
</gene>
<dbReference type="EMBL" id="ONZG01000002">
    <property type="protein sequence ID" value="SPJ27649.1"/>
    <property type="molecule type" value="Genomic_DNA"/>
</dbReference>
<dbReference type="Gene3D" id="3.40.630.30">
    <property type="match status" value="1"/>
</dbReference>
<accession>A0A2R8C5D1</accession>
<feature type="domain" description="N-acetyltransferase" evidence="1">
    <location>
        <begin position="2"/>
        <end position="168"/>
    </location>
</feature>
<protein>
    <recommendedName>
        <fullName evidence="1">N-acetyltransferase domain-containing protein</fullName>
    </recommendedName>
</protein>
<evidence type="ECO:0000259" key="1">
    <source>
        <dbReference type="PROSITE" id="PS51186"/>
    </source>
</evidence>
<dbReference type="PROSITE" id="PS51186">
    <property type="entry name" value="GNAT"/>
    <property type="match status" value="1"/>
</dbReference>
<dbReference type="Proteomes" id="UP000244898">
    <property type="component" value="Unassembled WGS sequence"/>
</dbReference>
<name>A0A2R8C5D1_9RHOB</name>
<dbReference type="SUPFAM" id="SSF55729">
    <property type="entry name" value="Acyl-CoA N-acyltransferases (Nat)"/>
    <property type="match status" value="1"/>
</dbReference>
<organism evidence="2 3">
    <name type="scientific">Falsiruegeria mediterranea M17</name>
    <dbReference type="NCBI Taxonomy" id="1200281"/>
    <lineage>
        <taxon>Bacteria</taxon>
        <taxon>Pseudomonadati</taxon>
        <taxon>Pseudomonadota</taxon>
        <taxon>Alphaproteobacteria</taxon>
        <taxon>Rhodobacterales</taxon>
        <taxon>Roseobacteraceae</taxon>
        <taxon>Falsiruegeria</taxon>
    </lineage>
</organism>
<dbReference type="RefSeq" id="WP_370739775.1">
    <property type="nucleotide sequence ID" value="NZ_ONZG01000002.1"/>
</dbReference>
<reference evidence="3" key="1">
    <citation type="submission" date="2018-03" db="EMBL/GenBank/DDBJ databases">
        <authorList>
            <person name="Rodrigo-Torres L."/>
            <person name="Arahal R. D."/>
            <person name="Lucena T."/>
        </authorList>
    </citation>
    <scope>NUCLEOTIDE SEQUENCE [LARGE SCALE GENOMIC DNA]</scope>
    <source>
        <strain evidence="3">CECT 7615</strain>
    </source>
</reference>
<proteinExistence type="predicted"/>
<dbReference type="AlphaFoldDB" id="A0A2R8C5D1"/>
<dbReference type="InterPro" id="IPR016181">
    <property type="entry name" value="Acyl_CoA_acyltransferase"/>
</dbReference>
<keyword evidence="3" id="KW-1185">Reference proteome</keyword>